<keyword evidence="1" id="KW-0812">Transmembrane</keyword>
<dbReference type="EMBL" id="BAABHF010000028">
    <property type="protein sequence ID" value="GAA4502918.1"/>
    <property type="molecule type" value="Genomic_DNA"/>
</dbReference>
<organism evidence="2 3">
    <name type="scientific">Actinoallomurus oryzae</name>
    <dbReference type="NCBI Taxonomy" id="502180"/>
    <lineage>
        <taxon>Bacteria</taxon>
        <taxon>Bacillati</taxon>
        <taxon>Actinomycetota</taxon>
        <taxon>Actinomycetes</taxon>
        <taxon>Streptosporangiales</taxon>
        <taxon>Thermomonosporaceae</taxon>
        <taxon>Actinoallomurus</taxon>
    </lineage>
</organism>
<accession>A0ABP8QG98</accession>
<gene>
    <name evidence="2" type="ORF">GCM10023191_055130</name>
</gene>
<feature type="transmembrane region" description="Helical" evidence="1">
    <location>
        <begin position="42"/>
        <end position="61"/>
    </location>
</feature>
<proteinExistence type="predicted"/>
<evidence type="ECO:0008006" key="4">
    <source>
        <dbReference type="Google" id="ProtNLM"/>
    </source>
</evidence>
<evidence type="ECO:0000313" key="2">
    <source>
        <dbReference type="EMBL" id="GAA4502918.1"/>
    </source>
</evidence>
<keyword evidence="1" id="KW-0472">Membrane</keyword>
<feature type="transmembrane region" description="Helical" evidence="1">
    <location>
        <begin position="17"/>
        <end position="36"/>
    </location>
</feature>
<protein>
    <recommendedName>
        <fullName evidence="4">DUF304 domain-containing protein</fullName>
    </recommendedName>
</protein>
<reference evidence="3" key="1">
    <citation type="journal article" date="2019" name="Int. J. Syst. Evol. Microbiol.">
        <title>The Global Catalogue of Microorganisms (GCM) 10K type strain sequencing project: providing services to taxonomists for standard genome sequencing and annotation.</title>
        <authorList>
            <consortium name="The Broad Institute Genomics Platform"/>
            <consortium name="The Broad Institute Genome Sequencing Center for Infectious Disease"/>
            <person name="Wu L."/>
            <person name="Ma J."/>
        </authorList>
    </citation>
    <scope>NUCLEOTIDE SEQUENCE [LARGE SCALE GENOMIC DNA]</scope>
    <source>
        <strain evidence="3">JCM 17933</strain>
    </source>
</reference>
<dbReference type="Proteomes" id="UP001500503">
    <property type="component" value="Unassembled WGS sequence"/>
</dbReference>
<comment type="caution">
    <text evidence="2">The sequence shown here is derived from an EMBL/GenBank/DDBJ whole genome shotgun (WGS) entry which is preliminary data.</text>
</comment>
<sequence length="420" mass="46050">MTPPPDEQRIAYRSHAVWFWPVFWPVAIALRWFLGWDAGGPMVLWIPGIALLEVNAVLTALRARRGLTLTAYGITWHKYEMRLTWSNVTAVEQSGSRGATRLVVRVGESGQALEDVPVPARLEVRAKLWRFGAPIALRAGRLARPAAEVIESADRLRREYQPAAGLKGFMTRDTPPAAERARRSARWWIRLASTGLGLVLFGTVIVNIAPSSPDSEIAFAFKRTSGPGYIDQILQMTNYGFTATAPTLEFVPLDRAGHALRGVTVRTAYGSDRGLVVLPPRSPGIDVLAFDGPGFRDVADVEVTVRHKERVKRPVSAADELHARRLLGTRFTEPSQDFDTLLVHNTNGVAVAVRVVCILWEDPPPGAAQQMVRSLPIGGLISIAAFDEARVPVTGTVRKLARFCGSVKVYYSRPAPPVSA</sequence>
<evidence type="ECO:0000256" key="1">
    <source>
        <dbReference type="SAM" id="Phobius"/>
    </source>
</evidence>
<keyword evidence="1" id="KW-1133">Transmembrane helix</keyword>
<keyword evidence="3" id="KW-1185">Reference proteome</keyword>
<name>A0ABP8QG98_9ACTN</name>
<dbReference type="RefSeq" id="WP_345468804.1">
    <property type="nucleotide sequence ID" value="NZ_BAABHF010000028.1"/>
</dbReference>
<feature type="transmembrane region" description="Helical" evidence="1">
    <location>
        <begin position="187"/>
        <end position="209"/>
    </location>
</feature>
<evidence type="ECO:0000313" key="3">
    <source>
        <dbReference type="Proteomes" id="UP001500503"/>
    </source>
</evidence>